<evidence type="ECO:0000256" key="3">
    <source>
        <dbReference type="ARBA" id="ARBA00023315"/>
    </source>
</evidence>
<feature type="binding site" evidence="5">
    <location>
        <begin position="74"/>
        <end position="81"/>
    </location>
    <ligand>
        <name>substrate</name>
    </ligand>
</feature>
<dbReference type="GO" id="GO:0005737">
    <property type="term" value="C:cytoplasm"/>
    <property type="evidence" value="ECO:0007669"/>
    <property type="project" value="UniProtKB-SubCell"/>
</dbReference>
<evidence type="ECO:0000256" key="2">
    <source>
        <dbReference type="ARBA" id="ARBA00022679"/>
    </source>
</evidence>
<dbReference type="InterPro" id="IPR004143">
    <property type="entry name" value="BPL_LPL_catalytic"/>
</dbReference>
<evidence type="ECO:0000256" key="4">
    <source>
        <dbReference type="ARBA" id="ARBA00024732"/>
    </source>
</evidence>
<feature type="binding site" evidence="5">
    <location>
        <begin position="164"/>
        <end position="166"/>
    </location>
    <ligand>
        <name>substrate</name>
    </ligand>
</feature>
<feature type="compositionally biased region" description="Pro residues" evidence="6">
    <location>
        <begin position="260"/>
        <end position="269"/>
    </location>
</feature>
<dbReference type="UniPathway" id="UPA00538">
    <property type="reaction ID" value="UER00592"/>
</dbReference>
<accession>A0A2N9L3F8</accession>
<dbReference type="PANTHER" id="PTHR10993">
    <property type="entry name" value="OCTANOYLTRANSFERASE"/>
    <property type="match status" value="1"/>
</dbReference>
<comment type="pathway">
    <text evidence="1 5">Protein modification; protein lipoylation via endogenous pathway; protein N(6)-(lipoyl)lysine from octanoyl-[acyl-carrier-protein]: step 1/2.</text>
</comment>
<evidence type="ECO:0000256" key="6">
    <source>
        <dbReference type="SAM" id="MobiDB-lite"/>
    </source>
</evidence>
<feature type="compositionally biased region" description="Basic and acidic residues" evidence="6">
    <location>
        <begin position="282"/>
        <end position="296"/>
    </location>
</feature>
<evidence type="ECO:0000256" key="5">
    <source>
        <dbReference type="HAMAP-Rule" id="MF_00013"/>
    </source>
</evidence>
<feature type="active site" description="Acyl-thioester intermediate" evidence="5">
    <location>
        <position position="195"/>
    </location>
</feature>
<dbReference type="Gene3D" id="3.30.930.10">
    <property type="entry name" value="Bira Bifunctional Protein, Domain 2"/>
    <property type="match status" value="1"/>
</dbReference>
<name>A0A2N9L3F8_9BACT</name>
<evidence type="ECO:0000313" key="8">
    <source>
        <dbReference type="EMBL" id="SPE17751.1"/>
    </source>
</evidence>
<dbReference type="EMBL" id="OKRB01000013">
    <property type="protein sequence ID" value="SPE17751.1"/>
    <property type="molecule type" value="Genomic_DNA"/>
</dbReference>
<dbReference type="EC" id="2.3.1.181" evidence="5"/>
<comment type="miscellaneous">
    <text evidence="5">In the reaction, the free carboxyl group of octanoic acid is attached via an amide linkage to the epsilon-amino group of a specific lysine residue of lipoyl domains of lipoate-dependent enzymes.</text>
</comment>
<keyword evidence="5" id="KW-0963">Cytoplasm</keyword>
<comment type="subcellular location">
    <subcellularLocation>
        <location evidence="5">Cytoplasm</location>
    </subcellularLocation>
</comment>
<keyword evidence="3 5" id="KW-0012">Acyltransferase</keyword>
<comment type="similarity">
    <text evidence="5">Belongs to the LipB family.</text>
</comment>
<organism evidence="8 9">
    <name type="scientific">Candidatus Sulfuritelmatomonas gaucii</name>
    <dbReference type="NCBI Taxonomy" id="2043161"/>
    <lineage>
        <taxon>Bacteria</taxon>
        <taxon>Pseudomonadati</taxon>
        <taxon>Acidobacteriota</taxon>
        <taxon>Terriglobia</taxon>
        <taxon>Terriglobales</taxon>
        <taxon>Acidobacteriaceae</taxon>
        <taxon>Candidatus Sulfuritelmatomonas</taxon>
    </lineage>
</organism>
<dbReference type="AlphaFoldDB" id="A0A2N9L3F8"/>
<feature type="binding site" evidence="5">
    <location>
        <begin position="177"/>
        <end position="179"/>
    </location>
    <ligand>
        <name>substrate</name>
    </ligand>
</feature>
<evidence type="ECO:0000313" key="9">
    <source>
        <dbReference type="Proteomes" id="UP000239735"/>
    </source>
</evidence>
<feature type="site" description="Lowers pKa of active site Cys" evidence="5">
    <location>
        <position position="161"/>
    </location>
</feature>
<dbReference type="NCBIfam" id="NF010925">
    <property type="entry name" value="PRK14345.1"/>
    <property type="match status" value="1"/>
</dbReference>
<sequence length="296" mass="32289">MIHFVYLRRVPYVEALRLQEELVALRTAGRIGNILLLLEHPPVLTLGRNARRANILASDELLAARGVTLHEINRGGDVTYHGPGQLIGYPIFDLRSLSNPRGSRMGPVDFVRLMEEALIRLCGEFGVPAGRICGLTGVWCGLDQPRLSSKELPSAGLQGRKVCAIGIHVARGVTSHGFAFNVTTDLRDFSLINPCGITDRPVTSLEREVADPKSLPSLAAIADMAARHFGSVFNEQMIAVESLAALRAQMRAAAESQPQPQSPEFPVPEFPAQDTPLTVPPEIEHLRHSKDRPIPA</sequence>
<dbReference type="GO" id="GO:0033819">
    <property type="term" value="F:lipoyl(octanoyl) transferase activity"/>
    <property type="evidence" value="ECO:0007669"/>
    <property type="project" value="UniProtKB-EC"/>
</dbReference>
<gene>
    <name evidence="5 8" type="primary">lipB</name>
    <name evidence="8" type="ORF">SBA5_110111</name>
</gene>
<dbReference type="PANTHER" id="PTHR10993:SF7">
    <property type="entry name" value="LIPOYLTRANSFERASE 2, MITOCHONDRIAL-RELATED"/>
    <property type="match status" value="1"/>
</dbReference>
<dbReference type="Pfam" id="PF21948">
    <property type="entry name" value="LplA-B_cat"/>
    <property type="match status" value="1"/>
</dbReference>
<dbReference type="CDD" id="cd16444">
    <property type="entry name" value="LipB"/>
    <property type="match status" value="1"/>
</dbReference>
<dbReference type="InterPro" id="IPR045864">
    <property type="entry name" value="aa-tRNA-synth_II/BPL/LPL"/>
</dbReference>
<dbReference type="PROSITE" id="PS51733">
    <property type="entry name" value="BPL_LPL_CATALYTIC"/>
    <property type="match status" value="1"/>
</dbReference>
<proteinExistence type="inferred from homology"/>
<dbReference type="Proteomes" id="UP000239735">
    <property type="component" value="Unassembled WGS sequence"/>
</dbReference>
<comment type="catalytic activity">
    <reaction evidence="5">
        <text>octanoyl-[ACP] + L-lysyl-[protein] = N(6)-octanoyl-L-lysyl-[protein] + holo-[ACP] + H(+)</text>
        <dbReference type="Rhea" id="RHEA:17665"/>
        <dbReference type="Rhea" id="RHEA-COMP:9636"/>
        <dbReference type="Rhea" id="RHEA-COMP:9685"/>
        <dbReference type="Rhea" id="RHEA-COMP:9752"/>
        <dbReference type="Rhea" id="RHEA-COMP:9928"/>
        <dbReference type="ChEBI" id="CHEBI:15378"/>
        <dbReference type="ChEBI" id="CHEBI:29969"/>
        <dbReference type="ChEBI" id="CHEBI:64479"/>
        <dbReference type="ChEBI" id="CHEBI:78463"/>
        <dbReference type="ChEBI" id="CHEBI:78809"/>
        <dbReference type="EC" id="2.3.1.181"/>
    </reaction>
</comment>
<reference evidence="9" key="1">
    <citation type="submission" date="2018-02" db="EMBL/GenBank/DDBJ databases">
        <authorList>
            <person name="Hausmann B."/>
        </authorList>
    </citation>
    <scope>NUCLEOTIDE SEQUENCE [LARGE SCALE GENOMIC DNA]</scope>
    <source>
        <strain evidence="9">Peat soil MAG SbA5</strain>
    </source>
</reference>
<evidence type="ECO:0000256" key="1">
    <source>
        <dbReference type="ARBA" id="ARBA00004821"/>
    </source>
</evidence>
<dbReference type="HAMAP" id="MF_00013">
    <property type="entry name" value="LipB"/>
    <property type="match status" value="1"/>
</dbReference>
<dbReference type="InterPro" id="IPR020605">
    <property type="entry name" value="Octanoyltransferase_CS"/>
</dbReference>
<keyword evidence="2 5" id="KW-0808">Transferase</keyword>
<dbReference type="InterPro" id="IPR000544">
    <property type="entry name" value="Octanoyltransferase"/>
</dbReference>
<dbReference type="NCBIfam" id="TIGR00214">
    <property type="entry name" value="lipB"/>
    <property type="match status" value="1"/>
</dbReference>
<dbReference type="OrthoDB" id="9787061at2"/>
<dbReference type="SUPFAM" id="SSF55681">
    <property type="entry name" value="Class II aaRS and biotin synthetases"/>
    <property type="match status" value="1"/>
</dbReference>
<evidence type="ECO:0000259" key="7">
    <source>
        <dbReference type="PROSITE" id="PS51733"/>
    </source>
</evidence>
<feature type="region of interest" description="Disordered" evidence="6">
    <location>
        <begin position="251"/>
        <end position="296"/>
    </location>
</feature>
<dbReference type="PROSITE" id="PS01313">
    <property type="entry name" value="LIPB"/>
    <property type="match status" value="1"/>
</dbReference>
<dbReference type="GO" id="GO:0009249">
    <property type="term" value="P:protein lipoylation"/>
    <property type="evidence" value="ECO:0007669"/>
    <property type="project" value="InterPro"/>
</dbReference>
<comment type="function">
    <text evidence="4 5">Catalyzes the transfer of endogenously produced octanoic acid from octanoyl-acyl-carrier-protein onto the lipoyl domains of lipoate-dependent enzymes. Lipoyl-ACP can also act as a substrate although octanoyl-ACP is likely to be the physiological substrate.</text>
</comment>
<protein>
    <recommendedName>
        <fullName evidence="5">Octanoyltransferase</fullName>
        <ecNumber evidence="5">2.3.1.181</ecNumber>
    </recommendedName>
    <alternativeName>
        <fullName evidence="5">Lipoate-protein ligase B</fullName>
    </alternativeName>
    <alternativeName>
        <fullName evidence="5">Lipoyl/octanoyl transferase</fullName>
    </alternativeName>
    <alternativeName>
        <fullName evidence="5">Octanoyl-[acyl-carrier-protein]-protein N-octanoyltransferase</fullName>
    </alternativeName>
</protein>
<feature type="domain" description="BPL/LPL catalytic" evidence="7">
    <location>
        <begin position="29"/>
        <end position="237"/>
    </location>
</feature>